<evidence type="ECO:0000256" key="5">
    <source>
        <dbReference type="ARBA" id="ARBA00022980"/>
    </source>
</evidence>
<dbReference type="Ensembl" id="ENSUAMT00000010780.1">
    <property type="protein sequence ID" value="ENSUAMP00000009577.1"/>
    <property type="gene ID" value="ENSUAMG00000007948.1"/>
</dbReference>
<keyword evidence="3" id="KW-0863">Zinc-finger</keyword>
<evidence type="ECO:0000313" key="7">
    <source>
        <dbReference type="Ensembl" id="ENSUAMP00000009577.1"/>
    </source>
</evidence>
<keyword evidence="5" id="KW-0689">Ribosomal protein</keyword>
<protein>
    <recommendedName>
        <fullName evidence="9">Ribosomal protein L37a</fullName>
    </recommendedName>
</protein>
<dbReference type="OMA" id="YMNTIAS"/>
<name>A0A452QV81_URSAM</name>
<evidence type="ECO:0000256" key="3">
    <source>
        <dbReference type="ARBA" id="ARBA00022771"/>
    </source>
</evidence>
<accession>A0A452QV81</accession>
<dbReference type="PANTHER" id="PTHR48188:SF3">
    <property type="entry name" value="60S RIBOSOMAL PROTEIN L37A-RELATED"/>
    <property type="match status" value="1"/>
</dbReference>
<dbReference type="GO" id="GO:0006412">
    <property type="term" value="P:translation"/>
    <property type="evidence" value="ECO:0007669"/>
    <property type="project" value="InterPro"/>
</dbReference>
<evidence type="ECO:0000256" key="1">
    <source>
        <dbReference type="ARBA" id="ARBA00008672"/>
    </source>
</evidence>
<dbReference type="SUPFAM" id="SSF57829">
    <property type="entry name" value="Zn-binding ribosomal proteins"/>
    <property type="match status" value="1"/>
</dbReference>
<dbReference type="PANTHER" id="PTHR48188">
    <property type="entry name" value="60S RIBOSOMAL PROTEIN L43"/>
    <property type="match status" value="1"/>
</dbReference>
<sequence>MARRTKKVRIIGTYKTHYGVSHRKMVKKTEISQHAKHTCPFCGTTKMKRRAIGIWHCGSCVKTVAGGAQTYSKVSGHQNLKELRDQ</sequence>
<comment type="similarity">
    <text evidence="1">Belongs to the eukaryotic ribosomal protein eL43 family.</text>
</comment>
<organism evidence="7 8">
    <name type="scientific">Ursus americanus</name>
    <name type="common">American black bear</name>
    <name type="synonym">Euarctos americanus</name>
    <dbReference type="NCBI Taxonomy" id="9643"/>
    <lineage>
        <taxon>Eukaryota</taxon>
        <taxon>Metazoa</taxon>
        <taxon>Chordata</taxon>
        <taxon>Craniata</taxon>
        <taxon>Vertebrata</taxon>
        <taxon>Euteleostomi</taxon>
        <taxon>Mammalia</taxon>
        <taxon>Eutheria</taxon>
        <taxon>Laurasiatheria</taxon>
        <taxon>Carnivora</taxon>
        <taxon>Caniformia</taxon>
        <taxon>Ursidae</taxon>
        <taxon>Ursus</taxon>
    </lineage>
</organism>
<reference evidence="7" key="2">
    <citation type="submission" date="2025-08" db="UniProtKB">
        <authorList>
            <consortium name="Ensembl"/>
        </authorList>
    </citation>
    <scope>IDENTIFICATION</scope>
</reference>
<evidence type="ECO:0000313" key="8">
    <source>
        <dbReference type="Proteomes" id="UP000291022"/>
    </source>
</evidence>
<evidence type="ECO:0008006" key="9">
    <source>
        <dbReference type="Google" id="ProtNLM"/>
    </source>
</evidence>
<keyword evidence="4" id="KW-0862">Zinc</keyword>
<dbReference type="STRING" id="9643.ENSUAMP00000009577"/>
<evidence type="ECO:0000256" key="4">
    <source>
        <dbReference type="ARBA" id="ARBA00022833"/>
    </source>
</evidence>
<evidence type="ECO:0000256" key="6">
    <source>
        <dbReference type="ARBA" id="ARBA00023274"/>
    </source>
</evidence>
<keyword evidence="6" id="KW-0687">Ribonucleoprotein</keyword>
<dbReference type="AlphaFoldDB" id="A0A452QV81"/>
<proteinExistence type="inferred from homology"/>
<dbReference type="GO" id="GO:0070180">
    <property type="term" value="F:large ribosomal subunit rRNA binding"/>
    <property type="evidence" value="ECO:0007669"/>
    <property type="project" value="TreeGrafter"/>
</dbReference>
<dbReference type="InterPro" id="IPR002674">
    <property type="entry name" value="Ribosomal_eL43"/>
</dbReference>
<dbReference type="Gene3D" id="2.20.25.30">
    <property type="match status" value="1"/>
</dbReference>
<keyword evidence="8" id="KW-1185">Reference proteome</keyword>
<keyword evidence="2" id="KW-0479">Metal-binding</keyword>
<reference evidence="8" key="1">
    <citation type="submission" date="2016-06" db="EMBL/GenBank/DDBJ databases">
        <title>De novo assembly and RNA-Seq shows season-dependent expression and editing in black bear kidneys.</title>
        <authorList>
            <person name="Korstanje R."/>
            <person name="Srivastava A."/>
            <person name="Sarsani V.K."/>
            <person name="Sheehan S.M."/>
            <person name="Seger R.L."/>
            <person name="Barter M.E."/>
            <person name="Lindqvist C."/>
            <person name="Brody L.C."/>
            <person name="Mullikin J.C."/>
        </authorList>
    </citation>
    <scope>NUCLEOTIDE SEQUENCE [LARGE SCALE GENOMIC DNA]</scope>
</reference>
<dbReference type="Pfam" id="PF01780">
    <property type="entry name" value="Ribosomal_L37ae"/>
    <property type="match status" value="1"/>
</dbReference>
<dbReference type="InterPro" id="IPR011332">
    <property type="entry name" value="Ribosomal_zn-bd"/>
</dbReference>
<dbReference type="GO" id="GO:0022625">
    <property type="term" value="C:cytosolic large ribosomal subunit"/>
    <property type="evidence" value="ECO:0007669"/>
    <property type="project" value="UniProtKB-ARBA"/>
</dbReference>
<dbReference type="GO" id="GO:0003735">
    <property type="term" value="F:structural constituent of ribosome"/>
    <property type="evidence" value="ECO:0007669"/>
    <property type="project" value="InterPro"/>
</dbReference>
<evidence type="ECO:0000256" key="2">
    <source>
        <dbReference type="ARBA" id="ARBA00022723"/>
    </source>
</evidence>
<reference evidence="7" key="3">
    <citation type="submission" date="2025-09" db="UniProtKB">
        <authorList>
            <consortium name="Ensembl"/>
        </authorList>
    </citation>
    <scope>IDENTIFICATION</scope>
</reference>
<dbReference type="GO" id="GO:0008270">
    <property type="term" value="F:zinc ion binding"/>
    <property type="evidence" value="ECO:0007669"/>
    <property type="project" value="UniProtKB-KW"/>
</dbReference>
<dbReference type="Proteomes" id="UP000291022">
    <property type="component" value="Unassembled WGS sequence"/>
</dbReference>
<dbReference type="InterPro" id="IPR011331">
    <property type="entry name" value="Ribosomal_eL37/eL43"/>
</dbReference>
<dbReference type="GeneTree" id="ENSGT00390000016988"/>